<organism evidence="4 5">
    <name type="scientific">Nostocoides veronense</name>
    <dbReference type="NCBI Taxonomy" id="330836"/>
    <lineage>
        <taxon>Bacteria</taxon>
        <taxon>Bacillati</taxon>
        <taxon>Actinomycetota</taxon>
        <taxon>Actinomycetes</taxon>
        <taxon>Micrococcales</taxon>
        <taxon>Intrasporangiaceae</taxon>
        <taxon>Nostocoides</taxon>
    </lineage>
</organism>
<dbReference type="Proteomes" id="UP001499938">
    <property type="component" value="Unassembled WGS sequence"/>
</dbReference>
<evidence type="ECO:0000313" key="5">
    <source>
        <dbReference type="Proteomes" id="UP001499938"/>
    </source>
</evidence>
<dbReference type="PANTHER" id="PTHR47505">
    <property type="entry name" value="DNA UTILIZATION PROTEIN YHGH"/>
    <property type="match status" value="1"/>
</dbReference>
<dbReference type="Pfam" id="PF00156">
    <property type="entry name" value="Pribosyltran"/>
    <property type="match status" value="1"/>
</dbReference>
<dbReference type="InterPro" id="IPR029057">
    <property type="entry name" value="PRTase-like"/>
</dbReference>
<gene>
    <name evidence="4" type="ORF">GCM10009811_13290</name>
</gene>
<dbReference type="RefSeq" id="WP_344082766.1">
    <property type="nucleotide sequence ID" value="NZ_BAAAPO010000021.1"/>
</dbReference>
<dbReference type="InterPro" id="IPR051910">
    <property type="entry name" value="ComF/GntX_DNA_util-trans"/>
</dbReference>
<evidence type="ECO:0000259" key="3">
    <source>
        <dbReference type="Pfam" id="PF00156"/>
    </source>
</evidence>
<dbReference type="SUPFAM" id="SSF53271">
    <property type="entry name" value="PRTase-like"/>
    <property type="match status" value="1"/>
</dbReference>
<name>A0ABP4XQL1_9MICO</name>
<evidence type="ECO:0000313" key="4">
    <source>
        <dbReference type="EMBL" id="GAA1789688.1"/>
    </source>
</evidence>
<proteinExistence type="inferred from homology"/>
<reference evidence="5" key="1">
    <citation type="journal article" date="2019" name="Int. J. Syst. Evol. Microbiol.">
        <title>The Global Catalogue of Microorganisms (GCM) 10K type strain sequencing project: providing services to taxonomists for standard genome sequencing and annotation.</title>
        <authorList>
            <consortium name="The Broad Institute Genomics Platform"/>
            <consortium name="The Broad Institute Genome Sequencing Center for Infectious Disease"/>
            <person name="Wu L."/>
            <person name="Ma J."/>
        </authorList>
    </citation>
    <scope>NUCLEOTIDE SEQUENCE [LARGE SCALE GENOMIC DNA]</scope>
    <source>
        <strain evidence="5">JCM 15592</strain>
    </source>
</reference>
<dbReference type="InterPro" id="IPR000836">
    <property type="entry name" value="PRTase_dom"/>
</dbReference>
<protein>
    <submittedName>
        <fullName evidence="4">ComF family protein</fullName>
    </submittedName>
</protein>
<sequence>MPPPRLARSARRAGPALESQSDVAATGSLPRTDRRRRIDLSGLVDLVLPRACAGCAGPSQSLCPECVDNLIGACFDGGPVPALPYPPPLRLQSVWAAAAYEGTLTTVLRAYKDDGRRDLLPWLSALLEQSLTALILVRGVPAGSIVVPLPSSVRANRFRGDRPVEALVADAAGRVGLSTVRGLRMRRRVRDAVGLRSAERMSNIADAMAGDARLLKGQQVVLADDIMTTGASMAEAQRAVRSAGGVVVGRVVVASAARTVMAESLPFPRQLG</sequence>
<dbReference type="CDD" id="cd06223">
    <property type="entry name" value="PRTases_typeI"/>
    <property type="match status" value="1"/>
</dbReference>
<feature type="region of interest" description="Disordered" evidence="2">
    <location>
        <begin position="1"/>
        <end position="30"/>
    </location>
</feature>
<dbReference type="EMBL" id="BAAAPO010000021">
    <property type="protein sequence ID" value="GAA1789688.1"/>
    <property type="molecule type" value="Genomic_DNA"/>
</dbReference>
<feature type="domain" description="Phosphoribosyltransferase" evidence="3">
    <location>
        <begin position="202"/>
        <end position="258"/>
    </location>
</feature>
<evidence type="ECO:0000256" key="2">
    <source>
        <dbReference type="SAM" id="MobiDB-lite"/>
    </source>
</evidence>
<dbReference type="Gene3D" id="3.40.50.2020">
    <property type="match status" value="1"/>
</dbReference>
<evidence type="ECO:0000256" key="1">
    <source>
        <dbReference type="ARBA" id="ARBA00008007"/>
    </source>
</evidence>
<comment type="similarity">
    <text evidence="1">Belongs to the ComF/GntX family.</text>
</comment>
<keyword evidence="5" id="KW-1185">Reference proteome</keyword>
<accession>A0ABP4XQL1</accession>
<comment type="caution">
    <text evidence="4">The sequence shown here is derived from an EMBL/GenBank/DDBJ whole genome shotgun (WGS) entry which is preliminary data.</text>
</comment>
<dbReference type="PANTHER" id="PTHR47505:SF1">
    <property type="entry name" value="DNA UTILIZATION PROTEIN YHGH"/>
    <property type="match status" value="1"/>
</dbReference>